<organism evidence="2 3">
    <name type="scientific">Gossypium raimondii</name>
    <name type="common">Peruvian cotton</name>
    <name type="synonym">Gossypium klotzschianum subsp. raimondii</name>
    <dbReference type="NCBI Taxonomy" id="29730"/>
    <lineage>
        <taxon>Eukaryota</taxon>
        <taxon>Viridiplantae</taxon>
        <taxon>Streptophyta</taxon>
        <taxon>Embryophyta</taxon>
        <taxon>Tracheophyta</taxon>
        <taxon>Spermatophyta</taxon>
        <taxon>Magnoliopsida</taxon>
        <taxon>eudicotyledons</taxon>
        <taxon>Gunneridae</taxon>
        <taxon>Pentapetalae</taxon>
        <taxon>rosids</taxon>
        <taxon>malvids</taxon>
        <taxon>Malvales</taxon>
        <taxon>Malvaceae</taxon>
        <taxon>Malvoideae</taxon>
        <taxon>Gossypium</taxon>
    </lineage>
</organism>
<dbReference type="PROSITE" id="PS50275">
    <property type="entry name" value="SAC"/>
    <property type="match status" value="1"/>
</dbReference>
<dbReference type="PANTHER" id="PTHR45662">
    <property type="entry name" value="PHOSPHATIDYLINOSITIDE PHOSPHATASE SAC1"/>
    <property type="match status" value="1"/>
</dbReference>
<comment type="caution">
    <text evidence="2">The sequence shown here is derived from an EMBL/GenBank/DDBJ whole genome shotgun (WGS) entry which is preliminary data.</text>
</comment>
<dbReference type="Proteomes" id="UP000593578">
    <property type="component" value="Unassembled WGS sequence"/>
</dbReference>
<name>A0A7J8QJX5_GOSRA</name>
<reference evidence="2 3" key="1">
    <citation type="journal article" date="2019" name="Genome Biol. Evol.">
        <title>Insights into the evolution of the New World diploid cottons (Gossypium, subgenus Houzingenia) based on genome sequencing.</title>
        <authorList>
            <person name="Grover C.E."/>
            <person name="Arick M.A. 2nd"/>
            <person name="Thrash A."/>
            <person name="Conover J.L."/>
            <person name="Sanders W.S."/>
            <person name="Peterson D.G."/>
            <person name="Frelichowski J.E."/>
            <person name="Scheffler J.A."/>
            <person name="Scheffler B.E."/>
            <person name="Wendel J.F."/>
        </authorList>
    </citation>
    <scope>NUCLEOTIDE SEQUENCE [LARGE SCALE GENOMIC DNA]</scope>
    <source>
        <strain evidence="2">8</strain>
        <tissue evidence="2">Leaf</tissue>
    </source>
</reference>
<evidence type="ECO:0000313" key="2">
    <source>
        <dbReference type="EMBL" id="MBA0601442.1"/>
    </source>
</evidence>
<dbReference type="Pfam" id="PF02383">
    <property type="entry name" value="Syja_N"/>
    <property type="match status" value="1"/>
</dbReference>
<dbReference type="GO" id="GO:0005783">
    <property type="term" value="C:endoplasmic reticulum"/>
    <property type="evidence" value="ECO:0007669"/>
    <property type="project" value="TreeGrafter"/>
</dbReference>
<gene>
    <name evidence="2" type="ORF">Gorai_004617</name>
</gene>
<proteinExistence type="predicted"/>
<evidence type="ECO:0000313" key="3">
    <source>
        <dbReference type="Proteomes" id="UP000593578"/>
    </source>
</evidence>
<dbReference type="EMBL" id="JABEZZ010000012">
    <property type="protein sequence ID" value="MBA0601442.1"/>
    <property type="molecule type" value="Genomic_DNA"/>
</dbReference>
<protein>
    <recommendedName>
        <fullName evidence="1">SAC domain-containing protein</fullName>
    </recommendedName>
</protein>
<dbReference type="GO" id="GO:0043812">
    <property type="term" value="F:phosphatidylinositol-4-phosphate phosphatase activity"/>
    <property type="evidence" value="ECO:0007669"/>
    <property type="project" value="TreeGrafter"/>
</dbReference>
<sequence length="375" mass="43518">MEVGSSSSNFKLYDQFELLEFEDRLVFKSLESPDKGFSICRRQGNIEPLSGKSLFFFLSHYFHCWILKLCFEFRMAYESSSGKPPKTSTIYGVAGTIRLLAGTYVLVITSRKEVGSFLGFPVYRVESMKFLACNEALRFSNSQEKRDEAYFMSLLKTVEATPGLYYSYETDITVNLQRRCKLMEAWTSKPLWKQFSVYFRLILDLFGIIIFWRNSLSTSLTGLSFLSYKEISLNFCFIMLLNPSACVWHVHVHYMHERSLFVLTMNILEKFLVHFILNFLRKYILVFPLNLGLSFQVTQLKLKSSPATFTLLSRRCTRRLGTRMWRRGANLEGDSANFIETEQLLELEGFRCSSLQNEESYYLTSLDCSVKLSGS</sequence>
<dbReference type="GO" id="GO:0046856">
    <property type="term" value="P:phosphatidylinositol dephosphorylation"/>
    <property type="evidence" value="ECO:0007669"/>
    <property type="project" value="TreeGrafter"/>
</dbReference>
<evidence type="ECO:0000259" key="1">
    <source>
        <dbReference type="PROSITE" id="PS50275"/>
    </source>
</evidence>
<dbReference type="AlphaFoldDB" id="A0A7J8QJX5"/>
<dbReference type="PANTHER" id="PTHR45662:SF10">
    <property type="entry name" value="PHOSPHOINOSITIDE PHOSPHATASE SAC8"/>
    <property type="match status" value="1"/>
</dbReference>
<accession>A0A7J8QJX5</accession>
<dbReference type="InterPro" id="IPR002013">
    <property type="entry name" value="SAC_dom"/>
</dbReference>
<feature type="domain" description="SAC" evidence="1">
    <location>
        <begin position="155"/>
        <end position="375"/>
    </location>
</feature>